<evidence type="ECO:0000313" key="10">
    <source>
        <dbReference type="Proteomes" id="UP000188181"/>
    </source>
</evidence>
<dbReference type="InterPro" id="IPR018370">
    <property type="entry name" value="Chaperonin_Cpn60_CS"/>
</dbReference>
<dbReference type="NCBIfam" id="NF000592">
    <property type="entry name" value="PRK00013.1"/>
    <property type="match status" value="1"/>
</dbReference>
<evidence type="ECO:0000313" key="9">
    <source>
        <dbReference type="EMBL" id="AQQ69924.1"/>
    </source>
</evidence>
<gene>
    <name evidence="9" type="primary">groL_1</name>
    <name evidence="6" type="synonym">groEL</name>
    <name evidence="6" type="synonym">groL</name>
    <name evidence="9" type="ORF">SMSP2_00258</name>
</gene>
<dbReference type="Gene3D" id="1.10.560.10">
    <property type="entry name" value="GroEL-like equatorial domain"/>
    <property type="match status" value="1"/>
</dbReference>
<dbReference type="EC" id="5.6.1.7" evidence="6"/>
<evidence type="ECO:0000256" key="5">
    <source>
        <dbReference type="ARBA" id="ARBA00023235"/>
    </source>
</evidence>
<dbReference type="SUPFAM" id="SSF52029">
    <property type="entry name" value="GroEL apical domain-like"/>
    <property type="match status" value="1"/>
</dbReference>
<reference evidence="10" key="1">
    <citation type="submission" date="2017-02" db="EMBL/GenBank/DDBJ databases">
        <title>Comparative genomics and description of representatives of a novel lineage of planctomycetes thriving in anoxic sediments.</title>
        <authorList>
            <person name="Spring S."/>
            <person name="Bunk B."/>
            <person name="Sproer C."/>
        </authorList>
    </citation>
    <scope>NUCLEOTIDE SEQUENCE [LARGE SCALE GENOMIC DNA]</scope>
    <source>
        <strain evidence="10">SM-Chi-D1</strain>
    </source>
</reference>
<evidence type="ECO:0000256" key="8">
    <source>
        <dbReference type="RuleBase" id="RU000419"/>
    </source>
</evidence>
<keyword evidence="6" id="KW-0963">Cytoplasm</keyword>
<feature type="binding site" evidence="6">
    <location>
        <position position="50"/>
    </location>
    <ligand>
        <name>ATP</name>
        <dbReference type="ChEBI" id="CHEBI:30616"/>
    </ligand>
</feature>
<keyword evidence="4 6" id="KW-0143">Chaperone</keyword>
<organism evidence="9 10">
    <name type="scientific">Limihaloglobus sulfuriphilus</name>
    <dbReference type="NCBI Taxonomy" id="1851148"/>
    <lineage>
        <taxon>Bacteria</taxon>
        <taxon>Pseudomonadati</taxon>
        <taxon>Planctomycetota</taxon>
        <taxon>Phycisphaerae</taxon>
        <taxon>Sedimentisphaerales</taxon>
        <taxon>Sedimentisphaeraceae</taxon>
        <taxon>Limihaloglobus</taxon>
    </lineage>
</organism>
<dbReference type="EMBL" id="CP019646">
    <property type="protein sequence ID" value="AQQ69924.1"/>
    <property type="molecule type" value="Genomic_DNA"/>
</dbReference>
<evidence type="ECO:0000256" key="7">
    <source>
        <dbReference type="RuleBase" id="RU000418"/>
    </source>
</evidence>
<accession>A0A1Q2MB73</accession>
<keyword evidence="3 6" id="KW-0067">ATP-binding</keyword>
<protein>
    <recommendedName>
        <fullName evidence="6">Chaperonin GroEL</fullName>
        <ecNumber evidence="6">5.6.1.7</ecNumber>
    </recommendedName>
    <alternativeName>
        <fullName evidence="6">60 kDa chaperonin</fullName>
    </alternativeName>
    <alternativeName>
        <fullName evidence="6">Chaperonin-60</fullName>
        <shortName evidence="6">Cpn60</shortName>
    </alternativeName>
</protein>
<dbReference type="HAMAP" id="MF_00600">
    <property type="entry name" value="CH60"/>
    <property type="match status" value="1"/>
</dbReference>
<evidence type="ECO:0000256" key="4">
    <source>
        <dbReference type="ARBA" id="ARBA00023186"/>
    </source>
</evidence>
<dbReference type="STRING" id="1851148.SMSP2_00258"/>
<dbReference type="NCBIfam" id="NF009489">
    <property type="entry name" value="PRK12851.1"/>
    <property type="match status" value="1"/>
</dbReference>
<dbReference type="GO" id="GO:0005524">
    <property type="term" value="F:ATP binding"/>
    <property type="evidence" value="ECO:0007669"/>
    <property type="project" value="UniProtKB-UniRule"/>
</dbReference>
<evidence type="ECO:0000256" key="1">
    <source>
        <dbReference type="ARBA" id="ARBA00006607"/>
    </source>
</evidence>
<feature type="binding site" evidence="6">
    <location>
        <begin position="479"/>
        <end position="481"/>
    </location>
    <ligand>
        <name>ATP</name>
        <dbReference type="ChEBI" id="CHEBI:30616"/>
    </ligand>
</feature>
<dbReference type="AlphaFoldDB" id="A0A1Q2MB73"/>
<keyword evidence="2 6" id="KW-0547">Nucleotide-binding</keyword>
<evidence type="ECO:0000256" key="2">
    <source>
        <dbReference type="ARBA" id="ARBA00022741"/>
    </source>
</evidence>
<feature type="binding site" evidence="6">
    <location>
        <position position="414"/>
    </location>
    <ligand>
        <name>ATP</name>
        <dbReference type="ChEBI" id="CHEBI:30616"/>
    </ligand>
</feature>
<dbReference type="Proteomes" id="UP000188181">
    <property type="component" value="Chromosome"/>
</dbReference>
<dbReference type="GO" id="GO:0005737">
    <property type="term" value="C:cytoplasm"/>
    <property type="evidence" value="ECO:0007669"/>
    <property type="project" value="UniProtKB-SubCell"/>
</dbReference>
<dbReference type="PANTHER" id="PTHR45633">
    <property type="entry name" value="60 KDA HEAT SHOCK PROTEIN, MITOCHONDRIAL"/>
    <property type="match status" value="1"/>
</dbReference>
<feature type="binding site" evidence="6">
    <location>
        <position position="495"/>
    </location>
    <ligand>
        <name>ATP</name>
        <dbReference type="ChEBI" id="CHEBI:30616"/>
    </ligand>
</feature>
<comment type="similarity">
    <text evidence="1 6 7">Belongs to the chaperonin (HSP60) family.</text>
</comment>
<dbReference type="RefSeq" id="WP_146682226.1">
    <property type="nucleotide sequence ID" value="NZ_CP019646.1"/>
</dbReference>
<dbReference type="CDD" id="cd03344">
    <property type="entry name" value="GroEL"/>
    <property type="match status" value="1"/>
</dbReference>
<proteinExistence type="inferred from homology"/>
<dbReference type="Pfam" id="PF00118">
    <property type="entry name" value="Cpn60_TCP1"/>
    <property type="match status" value="1"/>
</dbReference>
<dbReference type="Gene3D" id="3.50.7.10">
    <property type="entry name" value="GroEL"/>
    <property type="match status" value="1"/>
</dbReference>
<dbReference type="PRINTS" id="PR00298">
    <property type="entry name" value="CHAPERONIN60"/>
</dbReference>
<sequence length="538" mass="57190">MAKQMIFETAAQNQLKEGLSRLAETVKVTLGPTGKNVLLHKSFGSPKVTKDGVSVSKEIELAEKFQNMGAKMVNQVASKTSDNVGDGTTTATVLAEAIYTEGLKYVAAGANPVAVQKGINKAAQVVTDFIKESSKTLKGHADIAKIAAISANNNTEVGEMIANAMDKVGKEGVIEIEEGKGMETELHVVEGMQFDRGYISPYFMTDPNTLQAVLEDAYILLCEKKISNLRELVPLLEKVAQVDAPLFIVAEDIEGEALTALVINRLQGVLKICAAKAPGFGDRRKAMLQDMAVLTGGMVITEDLGIKLDAIELEQLGRAKKIAVGKDDTTIIEGGGKKKDISARCDQIRGMIEKTTSDYDREKLQERLAKLTGGVAVIKAGAATEAEMKERKDLLDDALCATKAATEEGVVVGGGVIFLRAISKVADGRSKVKGDEKLGYDIVAKALKAPTRQIVNNGGLDGDVIVEQVLEKTGNTGYNAATGEFTDLVKAGIIDPAKVSRCALQNAASVAGLMLTTNVLITDYDEKKDDELIAGAVC</sequence>
<dbReference type="KEGG" id="pbas:SMSP2_00258"/>
<dbReference type="PROSITE" id="PS00296">
    <property type="entry name" value="CHAPERONINS_CPN60"/>
    <property type="match status" value="1"/>
</dbReference>
<dbReference type="GO" id="GO:0016853">
    <property type="term" value="F:isomerase activity"/>
    <property type="evidence" value="ECO:0007669"/>
    <property type="project" value="UniProtKB-KW"/>
</dbReference>
<comment type="subcellular location">
    <subcellularLocation>
        <location evidence="6">Cytoplasm</location>
    </subcellularLocation>
</comment>
<dbReference type="Gene3D" id="3.30.260.10">
    <property type="entry name" value="TCP-1-like chaperonin intermediate domain"/>
    <property type="match status" value="1"/>
</dbReference>
<dbReference type="GO" id="GO:0042026">
    <property type="term" value="P:protein refolding"/>
    <property type="evidence" value="ECO:0007669"/>
    <property type="project" value="UniProtKB-UniRule"/>
</dbReference>
<dbReference type="InterPro" id="IPR027409">
    <property type="entry name" value="GroEL-like_apical_dom_sf"/>
</dbReference>
<dbReference type="GO" id="GO:0140662">
    <property type="term" value="F:ATP-dependent protein folding chaperone"/>
    <property type="evidence" value="ECO:0007669"/>
    <property type="project" value="InterPro"/>
</dbReference>
<comment type="subunit">
    <text evidence="6 8">Forms a cylinder of 14 subunits composed of two heptameric rings stacked back-to-back. Interacts with the co-chaperonin GroES.</text>
</comment>
<feature type="binding site" evidence="6">
    <location>
        <begin position="29"/>
        <end position="32"/>
    </location>
    <ligand>
        <name>ATP</name>
        <dbReference type="ChEBI" id="CHEBI:30616"/>
    </ligand>
</feature>
<dbReference type="OrthoDB" id="9766614at2"/>
<keyword evidence="10" id="KW-1185">Reference proteome</keyword>
<keyword evidence="5 6" id="KW-0413">Isomerase</keyword>
<dbReference type="SUPFAM" id="SSF54849">
    <property type="entry name" value="GroEL-intermediate domain like"/>
    <property type="match status" value="1"/>
</dbReference>
<dbReference type="GO" id="GO:0051082">
    <property type="term" value="F:unfolded protein binding"/>
    <property type="evidence" value="ECO:0007669"/>
    <property type="project" value="UniProtKB-UniRule"/>
</dbReference>
<dbReference type="NCBIfam" id="NF009488">
    <property type="entry name" value="PRK12850.1"/>
    <property type="match status" value="1"/>
</dbReference>
<dbReference type="NCBIfam" id="TIGR02348">
    <property type="entry name" value="GroEL"/>
    <property type="match status" value="1"/>
</dbReference>
<dbReference type="NCBIfam" id="NF009487">
    <property type="entry name" value="PRK12849.1"/>
    <property type="match status" value="1"/>
</dbReference>
<dbReference type="InterPro" id="IPR027410">
    <property type="entry name" value="TCP-1-like_intermed_sf"/>
</dbReference>
<dbReference type="SUPFAM" id="SSF48592">
    <property type="entry name" value="GroEL equatorial domain-like"/>
    <property type="match status" value="1"/>
</dbReference>
<feature type="binding site" evidence="6">
    <location>
        <begin position="86"/>
        <end position="90"/>
    </location>
    <ligand>
        <name>ATP</name>
        <dbReference type="ChEBI" id="CHEBI:30616"/>
    </ligand>
</feature>
<evidence type="ECO:0000256" key="6">
    <source>
        <dbReference type="HAMAP-Rule" id="MF_00600"/>
    </source>
</evidence>
<dbReference type="InterPro" id="IPR027413">
    <property type="entry name" value="GROEL-like_equatorial_sf"/>
</dbReference>
<dbReference type="InterPro" id="IPR002423">
    <property type="entry name" value="Cpn60/GroEL/TCP-1"/>
</dbReference>
<comment type="function">
    <text evidence="6 8">Together with its co-chaperonin GroES, plays an essential role in assisting protein folding. The GroEL-GroES system forms a nano-cage that allows encapsulation of the non-native substrate proteins and provides a physical environment optimized to promote and accelerate protein folding.</text>
</comment>
<dbReference type="FunFam" id="3.50.7.10:FF:000001">
    <property type="entry name" value="60 kDa chaperonin"/>
    <property type="match status" value="1"/>
</dbReference>
<name>A0A1Q2MB73_9BACT</name>
<evidence type="ECO:0000256" key="3">
    <source>
        <dbReference type="ARBA" id="ARBA00022840"/>
    </source>
</evidence>
<dbReference type="InterPro" id="IPR001844">
    <property type="entry name" value="Cpn60/GroEL"/>
</dbReference>